<organism evidence="1 2">
    <name type="scientific">Stylosanthes scabra</name>
    <dbReference type="NCBI Taxonomy" id="79078"/>
    <lineage>
        <taxon>Eukaryota</taxon>
        <taxon>Viridiplantae</taxon>
        <taxon>Streptophyta</taxon>
        <taxon>Embryophyta</taxon>
        <taxon>Tracheophyta</taxon>
        <taxon>Spermatophyta</taxon>
        <taxon>Magnoliopsida</taxon>
        <taxon>eudicotyledons</taxon>
        <taxon>Gunneridae</taxon>
        <taxon>Pentapetalae</taxon>
        <taxon>rosids</taxon>
        <taxon>fabids</taxon>
        <taxon>Fabales</taxon>
        <taxon>Fabaceae</taxon>
        <taxon>Papilionoideae</taxon>
        <taxon>50 kb inversion clade</taxon>
        <taxon>dalbergioids sensu lato</taxon>
        <taxon>Dalbergieae</taxon>
        <taxon>Pterocarpus clade</taxon>
        <taxon>Stylosanthes</taxon>
    </lineage>
</organism>
<evidence type="ECO:0000313" key="1">
    <source>
        <dbReference type="EMBL" id="MED6151531.1"/>
    </source>
</evidence>
<proteinExistence type="predicted"/>
<sequence>MSSIQMVSISKFRYKRLKPENGLVVEEKQRVNVRPRSWFRFRRTHIRRRFRLKVPSLRRLWRKKARVVSAMKVSYAKVLKRFKDGQVHLGDLFAGNYLFMQVNPASLKYLEKELSLSKVAKSF</sequence>
<name>A0ABU6TRS6_9FABA</name>
<comment type="caution">
    <text evidence="1">The sequence shown here is derived from an EMBL/GenBank/DDBJ whole genome shotgun (WGS) entry which is preliminary data.</text>
</comment>
<gene>
    <name evidence="1" type="ORF">PIB30_083422</name>
</gene>
<dbReference type="EMBL" id="JASCZI010091939">
    <property type="protein sequence ID" value="MED6151531.1"/>
    <property type="molecule type" value="Genomic_DNA"/>
</dbReference>
<keyword evidence="2" id="KW-1185">Reference proteome</keyword>
<protein>
    <submittedName>
        <fullName evidence="1">Uncharacterized protein</fullName>
    </submittedName>
</protein>
<evidence type="ECO:0000313" key="2">
    <source>
        <dbReference type="Proteomes" id="UP001341840"/>
    </source>
</evidence>
<accession>A0ABU6TRS6</accession>
<dbReference type="PANTHER" id="PTHR36795:SF2">
    <property type="entry name" value="OS01G0938400 PROTEIN"/>
    <property type="match status" value="1"/>
</dbReference>
<dbReference type="PANTHER" id="PTHR36795">
    <property type="entry name" value="OS01G0938400 PROTEIN"/>
    <property type="match status" value="1"/>
</dbReference>
<dbReference type="Proteomes" id="UP001341840">
    <property type="component" value="Unassembled WGS sequence"/>
</dbReference>
<reference evidence="1 2" key="1">
    <citation type="journal article" date="2023" name="Plants (Basel)">
        <title>Bridging the Gap: Combining Genomics and Transcriptomics Approaches to Understand Stylosanthes scabra, an Orphan Legume from the Brazilian Caatinga.</title>
        <authorList>
            <person name="Ferreira-Neto J.R.C."/>
            <person name="da Silva M.D."/>
            <person name="Binneck E."/>
            <person name="de Melo N.F."/>
            <person name="da Silva R.H."/>
            <person name="de Melo A.L.T.M."/>
            <person name="Pandolfi V."/>
            <person name="Bustamante F.O."/>
            <person name="Brasileiro-Vidal A.C."/>
            <person name="Benko-Iseppon A.M."/>
        </authorList>
    </citation>
    <scope>NUCLEOTIDE SEQUENCE [LARGE SCALE GENOMIC DNA]</scope>
    <source>
        <tissue evidence="1">Leaves</tissue>
    </source>
</reference>